<feature type="non-terminal residue" evidence="3">
    <location>
        <position position="231"/>
    </location>
</feature>
<dbReference type="InterPro" id="IPR052455">
    <property type="entry name" value="Tricalbin_domain"/>
</dbReference>
<feature type="compositionally biased region" description="Low complexity" evidence="1">
    <location>
        <begin position="100"/>
        <end position="116"/>
    </location>
</feature>
<keyword evidence="2" id="KW-0812">Transmembrane</keyword>
<evidence type="ECO:0000313" key="4">
    <source>
        <dbReference type="Proteomes" id="UP000729357"/>
    </source>
</evidence>
<keyword evidence="2" id="KW-0472">Membrane</keyword>
<proteinExistence type="predicted"/>
<feature type="region of interest" description="Disordered" evidence="1">
    <location>
        <begin position="1"/>
        <end position="47"/>
    </location>
</feature>
<protein>
    <submittedName>
        <fullName evidence="3">Tricalbin</fullName>
    </submittedName>
</protein>
<evidence type="ECO:0000313" key="3">
    <source>
        <dbReference type="EMBL" id="KAG9989086.1"/>
    </source>
</evidence>
<feature type="region of interest" description="Disordered" evidence="1">
    <location>
        <begin position="95"/>
        <end position="130"/>
    </location>
</feature>
<gene>
    <name evidence="3" type="ORF">KCU98_g2157</name>
</gene>
<sequence length="231" mass="25274">MLDGLHNGHSKEELKSQGAIEAARDPQSKVTAADAEQKILEESKKGGAAAFEFDVDASATEKARQVKARLPPELQHIHKHQTAVLASDQDDSLKPAYDIPTAPLSAALPSPAKSTAESANGQSPEKEEDWAKVGWAPRFGQLPDSASVQGENLLDHQTMLEGKLDDKFFGDWYHNTGVIIFACLSSWVVAVLGGGLGWVFIVMAVCGTYYRTSIRRVRRNFRDDVNREMAK</sequence>
<dbReference type="PANTHER" id="PTHR46980:SF2">
    <property type="entry name" value="TRICALBIN-1-RELATED"/>
    <property type="match status" value="1"/>
</dbReference>
<comment type="caution">
    <text evidence="3">The sequence shown here is derived from an EMBL/GenBank/DDBJ whole genome shotgun (WGS) entry which is preliminary data.</text>
</comment>
<organism evidence="3 4">
    <name type="scientific">Aureobasidium melanogenum</name>
    <name type="common">Aureobasidium pullulans var. melanogenum</name>
    <dbReference type="NCBI Taxonomy" id="46634"/>
    <lineage>
        <taxon>Eukaryota</taxon>
        <taxon>Fungi</taxon>
        <taxon>Dikarya</taxon>
        <taxon>Ascomycota</taxon>
        <taxon>Pezizomycotina</taxon>
        <taxon>Dothideomycetes</taxon>
        <taxon>Dothideomycetidae</taxon>
        <taxon>Dothideales</taxon>
        <taxon>Saccotheciaceae</taxon>
        <taxon>Aureobasidium</taxon>
    </lineage>
</organism>
<keyword evidence="4" id="KW-1185">Reference proteome</keyword>
<evidence type="ECO:0000256" key="2">
    <source>
        <dbReference type="SAM" id="Phobius"/>
    </source>
</evidence>
<dbReference type="Proteomes" id="UP000729357">
    <property type="component" value="Unassembled WGS sequence"/>
</dbReference>
<feature type="compositionally biased region" description="Basic and acidic residues" evidence="1">
    <location>
        <begin position="35"/>
        <end position="45"/>
    </location>
</feature>
<feature type="transmembrane region" description="Helical" evidence="2">
    <location>
        <begin position="187"/>
        <end position="210"/>
    </location>
</feature>
<keyword evidence="2" id="KW-1133">Transmembrane helix</keyword>
<name>A0A9P8K1G1_AURME</name>
<dbReference type="EMBL" id="JAHFXS010000105">
    <property type="protein sequence ID" value="KAG9989086.1"/>
    <property type="molecule type" value="Genomic_DNA"/>
</dbReference>
<dbReference type="PANTHER" id="PTHR46980">
    <property type="entry name" value="TRICALBIN-1-RELATED"/>
    <property type="match status" value="1"/>
</dbReference>
<accession>A0A9P8K1G1</accession>
<dbReference type="AlphaFoldDB" id="A0A9P8K1G1"/>
<reference evidence="3" key="2">
    <citation type="submission" date="2021-08" db="EMBL/GenBank/DDBJ databases">
        <authorList>
            <person name="Gostincar C."/>
            <person name="Sun X."/>
            <person name="Song Z."/>
            <person name="Gunde-Cimerman N."/>
        </authorList>
    </citation>
    <scope>NUCLEOTIDE SEQUENCE</scope>
    <source>
        <strain evidence="3">EXF-9298</strain>
    </source>
</reference>
<evidence type="ECO:0000256" key="1">
    <source>
        <dbReference type="SAM" id="MobiDB-lite"/>
    </source>
</evidence>
<reference evidence="3" key="1">
    <citation type="journal article" date="2021" name="J Fungi (Basel)">
        <title>Virulence traits and population genomics of the black yeast Aureobasidium melanogenum.</title>
        <authorList>
            <person name="Cernosa A."/>
            <person name="Sun X."/>
            <person name="Gostincar C."/>
            <person name="Fang C."/>
            <person name="Gunde-Cimerman N."/>
            <person name="Song Z."/>
        </authorList>
    </citation>
    <scope>NUCLEOTIDE SEQUENCE</scope>
    <source>
        <strain evidence="3">EXF-9298</strain>
    </source>
</reference>